<feature type="domain" description="CRISPR type III-associated protein" evidence="2">
    <location>
        <begin position="8"/>
        <end position="272"/>
    </location>
</feature>
<dbReference type="NCBIfam" id="TIGR02580">
    <property type="entry name" value="cas_RAMP_Cmr4"/>
    <property type="match status" value="1"/>
</dbReference>
<proteinExistence type="predicted"/>
<dbReference type="AlphaFoldDB" id="A0A0X1KR41"/>
<evidence type="ECO:0000256" key="1">
    <source>
        <dbReference type="ARBA" id="ARBA00023118"/>
    </source>
</evidence>
<dbReference type="Proteomes" id="UP000077469">
    <property type="component" value="Chromosome"/>
</dbReference>
<dbReference type="PATRIC" id="fig|1123384.7.peg.1075"/>
<dbReference type="KEGG" id="phy:AJ81_05430"/>
<keyword evidence="4" id="KW-1185">Reference proteome</keyword>
<protein>
    <submittedName>
        <fullName evidence="3">CRISPR-associated protein Cmr4</fullName>
    </submittedName>
</protein>
<reference evidence="3 4" key="1">
    <citation type="submission" date="2014-01" db="EMBL/GenBank/DDBJ databases">
        <title>Genome sequencing of Thermotog hypogea.</title>
        <authorList>
            <person name="Zhang X."/>
            <person name="Alvare G."/>
            <person name="Fristensky B."/>
            <person name="Chen L."/>
            <person name="Suen T."/>
            <person name="Chen Q."/>
            <person name="Ma K."/>
        </authorList>
    </citation>
    <scope>NUCLEOTIDE SEQUENCE [LARGE SCALE GENOMIC DNA]</scope>
    <source>
        <strain evidence="3 4">DSM 11164</strain>
    </source>
</reference>
<evidence type="ECO:0000313" key="4">
    <source>
        <dbReference type="Proteomes" id="UP000077469"/>
    </source>
</evidence>
<organism evidence="3 4">
    <name type="scientific">Pseudothermotoga hypogea DSM 11164 = NBRC 106472</name>
    <dbReference type="NCBI Taxonomy" id="1123384"/>
    <lineage>
        <taxon>Bacteria</taxon>
        <taxon>Thermotogati</taxon>
        <taxon>Thermotogota</taxon>
        <taxon>Thermotogae</taxon>
        <taxon>Thermotogales</taxon>
        <taxon>Thermotogaceae</taxon>
        <taxon>Pseudothermotoga</taxon>
    </lineage>
</organism>
<dbReference type="PANTHER" id="PTHR36700:SF1">
    <property type="entry name" value="CRISPR SYSTEM CMR SUBUNIT CMR4"/>
    <property type="match status" value="1"/>
</dbReference>
<dbReference type="Pfam" id="PF03787">
    <property type="entry name" value="RAMPs"/>
    <property type="match status" value="1"/>
</dbReference>
<dbReference type="InterPro" id="IPR013410">
    <property type="entry name" value="CRISPR-assoc_RAMP_Cmr4"/>
</dbReference>
<dbReference type="GO" id="GO:0051607">
    <property type="term" value="P:defense response to virus"/>
    <property type="evidence" value="ECO:0007669"/>
    <property type="project" value="UniProtKB-KW"/>
</dbReference>
<evidence type="ECO:0000313" key="3">
    <source>
        <dbReference type="EMBL" id="AJC73732.1"/>
    </source>
</evidence>
<dbReference type="PaxDb" id="1123384-AJ81_05430"/>
<dbReference type="RefSeq" id="WP_031505210.1">
    <property type="nucleotide sequence ID" value="NC_022795.1"/>
</dbReference>
<keyword evidence="1" id="KW-0051">Antiviral defense</keyword>
<dbReference type="PANTHER" id="PTHR36700">
    <property type="entry name" value="CRISPR SYSTEM CMR SUBUNIT CMR4"/>
    <property type="match status" value="1"/>
</dbReference>
<accession>A0A0X1KR41</accession>
<name>A0A0X1KR41_9THEM</name>
<sequence length="289" mass="32553">MDKQVYLLYAETQVHAGSGFEIGVVDLPIQRERTTGFPIIQGVKGALRAFFRNTQQDNSKSKIFGDEIVQNNTKETKPGKVAFSEAKILLFPVRSQDKLFIWVTCPLVLSRFLNVAGEKEALEEIVKLELEEDRAIALDGSSRIYIEEISLNARNDVCLEKFREVLSRISTCAPIQSLQTKMSKDVAIVSDTMFCDIVKTMTEVIPRIRINEATKTVEEGALWYEEYLPQDTVMYFVARVMAYGNENLLSKLREKIDGKIVNIGGKETIGKGMMWVNCFGGDEDEKSGT</sequence>
<dbReference type="OrthoDB" id="9789361at2"/>
<gene>
    <name evidence="3" type="ORF">AJ81_05430</name>
</gene>
<dbReference type="EMBL" id="CP007141">
    <property type="protein sequence ID" value="AJC73732.1"/>
    <property type="molecule type" value="Genomic_DNA"/>
</dbReference>
<dbReference type="STRING" id="1123384.AJ81_05430"/>
<dbReference type="CDD" id="cd09682">
    <property type="entry name" value="Cmr4_III-B"/>
    <property type="match status" value="1"/>
</dbReference>
<dbReference type="InterPro" id="IPR005537">
    <property type="entry name" value="RAMP_III_fam"/>
</dbReference>
<evidence type="ECO:0000259" key="2">
    <source>
        <dbReference type="Pfam" id="PF03787"/>
    </source>
</evidence>